<accession>A0AAD4JID1</accession>
<dbReference type="Proteomes" id="UP001190926">
    <property type="component" value="Unassembled WGS sequence"/>
</dbReference>
<sequence length="200" mass="21988">MASFGTTQKCKACDKTVHFAEMMSVDGIPYHKACFKCNHCSGRLSMSTYSAVEGQLFCRSHYEQLCRENGSSNKSPAAKQGEQKTPPSKVSSFFSGTQEKCAACKKTVYPLEKITVEGDFYHKQCFKCAHGGCLITPSSYAALDGTVYCKPHFAQLFKEKGSYSNISKKKNAGDTTPTDSETEPDPKPEPEPESTEELTN</sequence>
<dbReference type="FunFam" id="2.10.110.10:FF:000002">
    <property type="entry name" value="LIM domain and actin-binding 1"/>
    <property type="match status" value="2"/>
</dbReference>
<name>A0AAD4JID1_PERFH</name>
<dbReference type="SUPFAM" id="SSF57716">
    <property type="entry name" value="Glucocorticoid receptor-like (DNA-binding domain)"/>
    <property type="match status" value="4"/>
</dbReference>
<dbReference type="Pfam" id="PF00412">
    <property type="entry name" value="LIM"/>
    <property type="match status" value="2"/>
</dbReference>
<feature type="region of interest" description="Disordered" evidence="5">
    <location>
        <begin position="69"/>
        <end position="93"/>
    </location>
</feature>
<evidence type="ECO:0000256" key="3">
    <source>
        <dbReference type="ARBA" id="ARBA00023038"/>
    </source>
</evidence>
<keyword evidence="2 4" id="KW-0862">Zinc</keyword>
<evidence type="ECO:0000313" key="7">
    <source>
        <dbReference type="EMBL" id="KAH6833610.1"/>
    </source>
</evidence>
<dbReference type="GO" id="GO:0046872">
    <property type="term" value="F:metal ion binding"/>
    <property type="evidence" value="ECO:0007669"/>
    <property type="project" value="UniProtKB-KW"/>
</dbReference>
<feature type="compositionally biased region" description="Acidic residues" evidence="5">
    <location>
        <begin position="191"/>
        <end position="200"/>
    </location>
</feature>
<evidence type="ECO:0000259" key="6">
    <source>
        <dbReference type="PROSITE" id="PS50023"/>
    </source>
</evidence>
<feature type="domain" description="LIM zinc-binding" evidence="6">
    <location>
        <begin position="8"/>
        <end position="68"/>
    </location>
</feature>
<dbReference type="EMBL" id="SDAM02000057">
    <property type="protein sequence ID" value="KAH6833610.1"/>
    <property type="molecule type" value="Genomic_DNA"/>
</dbReference>
<dbReference type="AlphaFoldDB" id="A0AAD4JID1"/>
<protein>
    <submittedName>
        <fullName evidence="7">GATA type zinc finger transcription factor family protein</fullName>
    </submittedName>
</protein>
<gene>
    <name evidence="7" type="ORF">C2S53_018336</name>
</gene>
<dbReference type="GO" id="GO:0051015">
    <property type="term" value="F:actin filament binding"/>
    <property type="evidence" value="ECO:0007669"/>
    <property type="project" value="UniProtKB-ARBA"/>
</dbReference>
<reference evidence="7 8" key="1">
    <citation type="journal article" date="2021" name="Nat. Commun.">
        <title>Incipient diploidization of the medicinal plant Perilla within 10,000 years.</title>
        <authorList>
            <person name="Zhang Y."/>
            <person name="Shen Q."/>
            <person name="Leng L."/>
            <person name="Zhang D."/>
            <person name="Chen S."/>
            <person name="Shi Y."/>
            <person name="Ning Z."/>
            <person name="Chen S."/>
        </authorList>
    </citation>
    <scope>NUCLEOTIDE SEQUENCE [LARGE SCALE GENOMIC DNA]</scope>
    <source>
        <strain evidence="8">cv. PC099</strain>
    </source>
</reference>
<evidence type="ECO:0000256" key="1">
    <source>
        <dbReference type="ARBA" id="ARBA00022723"/>
    </source>
</evidence>
<evidence type="ECO:0000256" key="5">
    <source>
        <dbReference type="SAM" id="MobiDB-lite"/>
    </source>
</evidence>
<dbReference type="GO" id="GO:0051017">
    <property type="term" value="P:actin filament bundle assembly"/>
    <property type="evidence" value="ECO:0007669"/>
    <property type="project" value="UniProtKB-ARBA"/>
</dbReference>
<organism evidence="7 8">
    <name type="scientific">Perilla frutescens var. hirtella</name>
    <name type="common">Perilla citriodora</name>
    <name type="synonym">Perilla setoyensis</name>
    <dbReference type="NCBI Taxonomy" id="608512"/>
    <lineage>
        <taxon>Eukaryota</taxon>
        <taxon>Viridiplantae</taxon>
        <taxon>Streptophyta</taxon>
        <taxon>Embryophyta</taxon>
        <taxon>Tracheophyta</taxon>
        <taxon>Spermatophyta</taxon>
        <taxon>Magnoliopsida</taxon>
        <taxon>eudicotyledons</taxon>
        <taxon>Gunneridae</taxon>
        <taxon>Pentapetalae</taxon>
        <taxon>asterids</taxon>
        <taxon>lamiids</taxon>
        <taxon>Lamiales</taxon>
        <taxon>Lamiaceae</taxon>
        <taxon>Nepetoideae</taxon>
        <taxon>Elsholtzieae</taxon>
        <taxon>Perilla</taxon>
    </lineage>
</organism>
<evidence type="ECO:0000256" key="2">
    <source>
        <dbReference type="ARBA" id="ARBA00022833"/>
    </source>
</evidence>
<dbReference type="SMART" id="SM00132">
    <property type="entry name" value="LIM"/>
    <property type="match status" value="2"/>
</dbReference>
<comment type="caution">
    <text evidence="7">The sequence shown here is derived from an EMBL/GenBank/DDBJ whole genome shotgun (WGS) entry which is preliminary data.</text>
</comment>
<dbReference type="PANTHER" id="PTHR24206">
    <property type="entry name" value="OS06G0237300 PROTEIN"/>
    <property type="match status" value="1"/>
</dbReference>
<dbReference type="Gene3D" id="2.10.110.10">
    <property type="entry name" value="Cysteine Rich Protein"/>
    <property type="match status" value="2"/>
</dbReference>
<evidence type="ECO:0000313" key="8">
    <source>
        <dbReference type="Proteomes" id="UP001190926"/>
    </source>
</evidence>
<feature type="compositionally biased region" description="Polar residues" evidence="5">
    <location>
        <begin position="83"/>
        <end position="93"/>
    </location>
</feature>
<dbReference type="PROSITE" id="PS00478">
    <property type="entry name" value="LIM_DOMAIN_1"/>
    <property type="match status" value="1"/>
</dbReference>
<proteinExistence type="predicted"/>
<feature type="region of interest" description="Disordered" evidence="5">
    <location>
        <begin position="165"/>
        <end position="200"/>
    </location>
</feature>
<evidence type="ECO:0000256" key="4">
    <source>
        <dbReference type="PROSITE-ProRule" id="PRU00125"/>
    </source>
</evidence>
<feature type="domain" description="LIM zinc-binding" evidence="6">
    <location>
        <begin position="99"/>
        <end position="159"/>
    </location>
</feature>
<dbReference type="PROSITE" id="PS50023">
    <property type="entry name" value="LIM_DOMAIN_2"/>
    <property type="match status" value="2"/>
</dbReference>
<keyword evidence="1 4" id="KW-0479">Metal-binding</keyword>
<keyword evidence="8" id="KW-1185">Reference proteome</keyword>
<dbReference type="InterPro" id="IPR001781">
    <property type="entry name" value="Znf_LIM"/>
</dbReference>
<keyword evidence="3 4" id="KW-0440">LIM domain</keyword>